<dbReference type="SUPFAM" id="SSF54593">
    <property type="entry name" value="Glyoxalase/Bleomycin resistance protein/Dihydroxybiphenyl dioxygenase"/>
    <property type="match status" value="1"/>
</dbReference>
<dbReference type="Gene3D" id="3.10.180.10">
    <property type="entry name" value="2,3-Dihydroxybiphenyl 1,2-Dioxygenase, domain 1"/>
    <property type="match status" value="1"/>
</dbReference>
<dbReference type="PANTHER" id="PTHR33990:SF1">
    <property type="entry name" value="PROTEIN YJDN"/>
    <property type="match status" value="1"/>
</dbReference>
<evidence type="ECO:0000313" key="2">
    <source>
        <dbReference type="EMBL" id="KAA9038160.1"/>
    </source>
</evidence>
<gene>
    <name evidence="2" type="ORF">FW778_15520</name>
</gene>
<sequence>MNQINVYLGFNGKCREAMTFYKECLGGGELNMQTVGESPVADQMPPGFGKDQILHSTLVKDGITIMGSDMSRGQSIDGNTVQICVQCSSADEIQSMFSKLSEGGRIDDPLSEKFWGDTFGGLTDKYGKPWMFNYSKNKN</sequence>
<dbReference type="AlphaFoldDB" id="A0A5J5IGG2"/>
<dbReference type="InterPro" id="IPR029068">
    <property type="entry name" value="Glyas_Bleomycin-R_OHBP_Dase"/>
</dbReference>
<feature type="domain" description="PhnB-like" evidence="1">
    <location>
        <begin position="4"/>
        <end position="130"/>
    </location>
</feature>
<dbReference type="Proteomes" id="UP000326903">
    <property type="component" value="Unassembled WGS sequence"/>
</dbReference>
<dbReference type="InterPro" id="IPR028973">
    <property type="entry name" value="PhnB-like"/>
</dbReference>
<dbReference type="PANTHER" id="PTHR33990">
    <property type="entry name" value="PROTEIN YJDN-RELATED"/>
    <property type="match status" value="1"/>
</dbReference>
<evidence type="ECO:0000259" key="1">
    <source>
        <dbReference type="Pfam" id="PF06983"/>
    </source>
</evidence>
<reference evidence="2 3" key="1">
    <citation type="submission" date="2019-09" db="EMBL/GenBank/DDBJ databases">
        <title>Draft genome sequence of Ginsengibacter sp. BR5-29.</title>
        <authorList>
            <person name="Im W.-T."/>
        </authorList>
    </citation>
    <scope>NUCLEOTIDE SEQUENCE [LARGE SCALE GENOMIC DNA]</scope>
    <source>
        <strain evidence="2 3">BR5-29</strain>
    </source>
</reference>
<comment type="caution">
    <text evidence="2">The sequence shown here is derived from an EMBL/GenBank/DDBJ whole genome shotgun (WGS) entry which is preliminary data.</text>
</comment>
<accession>A0A5J5IGG2</accession>
<dbReference type="EMBL" id="VYQF01000004">
    <property type="protein sequence ID" value="KAA9038160.1"/>
    <property type="molecule type" value="Genomic_DNA"/>
</dbReference>
<dbReference type="RefSeq" id="WP_150415720.1">
    <property type="nucleotide sequence ID" value="NZ_VYQF01000004.1"/>
</dbReference>
<name>A0A5J5IGG2_9BACT</name>
<dbReference type="Pfam" id="PF06983">
    <property type="entry name" value="3-dmu-9_3-mt"/>
    <property type="match status" value="1"/>
</dbReference>
<dbReference type="CDD" id="cd06588">
    <property type="entry name" value="PhnB_like"/>
    <property type="match status" value="1"/>
</dbReference>
<keyword evidence="3" id="KW-1185">Reference proteome</keyword>
<proteinExistence type="predicted"/>
<protein>
    <submittedName>
        <fullName evidence="2">VOC family protein</fullName>
    </submittedName>
</protein>
<evidence type="ECO:0000313" key="3">
    <source>
        <dbReference type="Proteomes" id="UP000326903"/>
    </source>
</evidence>
<organism evidence="2 3">
    <name type="scientific">Ginsengibacter hankyongi</name>
    <dbReference type="NCBI Taxonomy" id="2607284"/>
    <lineage>
        <taxon>Bacteria</taxon>
        <taxon>Pseudomonadati</taxon>
        <taxon>Bacteroidota</taxon>
        <taxon>Chitinophagia</taxon>
        <taxon>Chitinophagales</taxon>
        <taxon>Chitinophagaceae</taxon>
        <taxon>Ginsengibacter</taxon>
    </lineage>
</organism>